<dbReference type="GO" id="GO:0004035">
    <property type="term" value="F:alkaline phosphatase activity"/>
    <property type="evidence" value="ECO:0007669"/>
    <property type="project" value="UniProtKB-EC"/>
</dbReference>
<dbReference type="InterPro" id="IPR038607">
    <property type="entry name" value="PhoD-like_sf"/>
</dbReference>
<organism evidence="4 5">
    <name type="scientific">Rubripirellula tenax</name>
    <dbReference type="NCBI Taxonomy" id="2528015"/>
    <lineage>
        <taxon>Bacteria</taxon>
        <taxon>Pseudomonadati</taxon>
        <taxon>Planctomycetota</taxon>
        <taxon>Planctomycetia</taxon>
        <taxon>Pirellulales</taxon>
        <taxon>Pirellulaceae</taxon>
        <taxon>Rubripirellula</taxon>
    </lineage>
</organism>
<dbReference type="InterPro" id="IPR029052">
    <property type="entry name" value="Metallo-depent_PP-like"/>
</dbReference>
<dbReference type="Pfam" id="PF16655">
    <property type="entry name" value="PhoD_N"/>
    <property type="match status" value="1"/>
</dbReference>
<dbReference type="Pfam" id="PF09423">
    <property type="entry name" value="PhoD"/>
    <property type="match status" value="1"/>
</dbReference>
<dbReference type="CDD" id="cd07389">
    <property type="entry name" value="MPP_PhoD"/>
    <property type="match status" value="1"/>
</dbReference>
<dbReference type="EC" id="3.1.3.1" evidence="4"/>
<dbReference type="SUPFAM" id="SSF56300">
    <property type="entry name" value="Metallo-dependent phosphatases"/>
    <property type="match status" value="1"/>
</dbReference>
<feature type="domain" description="PhoD-like phosphatase metallophosphatase" evidence="2">
    <location>
        <begin position="166"/>
        <end position="499"/>
    </location>
</feature>
<protein>
    <submittedName>
        <fullName evidence="4">Alkaline phosphatase D</fullName>
        <ecNumber evidence="4">3.1.3.1</ecNumber>
    </submittedName>
</protein>
<dbReference type="Gene3D" id="2.60.40.380">
    <property type="entry name" value="Purple acid phosphatase-like, N-terminal"/>
    <property type="match status" value="1"/>
</dbReference>
<dbReference type="InterPro" id="IPR032093">
    <property type="entry name" value="PhoD_N"/>
</dbReference>
<feature type="region of interest" description="Disordered" evidence="1">
    <location>
        <begin position="326"/>
        <end position="348"/>
    </location>
</feature>
<gene>
    <name evidence="4" type="primary">phoD</name>
    <name evidence="4" type="ORF">Poly51_15430</name>
</gene>
<keyword evidence="5" id="KW-1185">Reference proteome</keyword>
<dbReference type="EMBL" id="SJPW01000002">
    <property type="protein sequence ID" value="TWU58763.1"/>
    <property type="molecule type" value="Genomic_DNA"/>
</dbReference>
<name>A0A5C6FAG6_9BACT</name>
<dbReference type="Gene3D" id="3.60.21.70">
    <property type="entry name" value="PhoD-like phosphatase"/>
    <property type="match status" value="1"/>
</dbReference>
<comment type="caution">
    <text evidence="4">The sequence shown here is derived from an EMBL/GenBank/DDBJ whole genome shotgun (WGS) entry which is preliminary data.</text>
</comment>
<reference evidence="4 5" key="1">
    <citation type="submission" date="2019-02" db="EMBL/GenBank/DDBJ databases">
        <title>Deep-cultivation of Planctomycetes and their phenomic and genomic characterization uncovers novel biology.</title>
        <authorList>
            <person name="Wiegand S."/>
            <person name="Jogler M."/>
            <person name="Boedeker C."/>
            <person name="Pinto D."/>
            <person name="Vollmers J."/>
            <person name="Rivas-Marin E."/>
            <person name="Kohn T."/>
            <person name="Peeters S.H."/>
            <person name="Heuer A."/>
            <person name="Rast P."/>
            <person name="Oberbeckmann S."/>
            <person name="Bunk B."/>
            <person name="Jeske O."/>
            <person name="Meyerdierks A."/>
            <person name="Storesund J.E."/>
            <person name="Kallscheuer N."/>
            <person name="Luecker S."/>
            <person name="Lage O.M."/>
            <person name="Pohl T."/>
            <person name="Merkel B.J."/>
            <person name="Hornburger P."/>
            <person name="Mueller R.-W."/>
            <person name="Bruemmer F."/>
            <person name="Labrenz M."/>
            <person name="Spormann A.M."/>
            <person name="Op Den Camp H."/>
            <person name="Overmann J."/>
            <person name="Amann R."/>
            <person name="Jetten M.S.M."/>
            <person name="Mascher T."/>
            <person name="Medema M.H."/>
            <person name="Devos D.P."/>
            <person name="Kaster A.-K."/>
            <person name="Ovreas L."/>
            <person name="Rohde M."/>
            <person name="Galperin M.Y."/>
            <person name="Jogler C."/>
        </authorList>
    </citation>
    <scope>NUCLEOTIDE SEQUENCE [LARGE SCALE GENOMIC DNA]</scope>
    <source>
        <strain evidence="4 5">Poly51</strain>
    </source>
</reference>
<evidence type="ECO:0000259" key="3">
    <source>
        <dbReference type="Pfam" id="PF16655"/>
    </source>
</evidence>
<dbReference type="AlphaFoldDB" id="A0A5C6FAG6"/>
<feature type="domain" description="Phospholipase D N-terminal" evidence="3">
    <location>
        <begin position="58"/>
        <end position="153"/>
    </location>
</feature>
<evidence type="ECO:0000313" key="5">
    <source>
        <dbReference type="Proteomes" id="UP000318288"/>
    </source>
</evidence>
<accession>A0A5C6FAG6</accession>
<dbReference type="OrthoDB" id="9763616at2"/>
<evidence type="ECO:0000259" key="2">
    <source>
        <dbReference type="Pfam" id="PF09423"/>
    </source>
</evidence>
<proteinExistence type="predicted"/>
<dbReference type="PANTHER" id="PTHR43606:SF2">
    <property type="entry name" value="ALKALINE PHOSPHATASE FAMILY PROTEIN (AFU_ORTHOLOGUE AFUA_5G03860)"/>
    <property type="match status" value="1"/>
</dbReference>
<evidence type="ECO:0000313" key="4">
    <source>
        <dbReference type="EMBL" id="TWU58763.1"/>
    </source>
</evidence>
<sequence>MANQFPLQASADLFRDAGFDRRQFIRAASALSLIPLVQRPALGVAVSNVSFKDYPFSLGVASGDPLADGVVLWTRLAPDPLHGGGMPNENIEVRWEVCSDEAMKKKVAHGMEVASPEFAHSVHVEVSGLKPGHSYWYRFKAGDEVSPIGRTRTAPAIDSMPDRLRFAFASCQHFESGFFNAYYHMANEDLDLIVHLGDYIYEGDAAHGSVRKHVGLEIDSLDDYRNRHAQYKTDTDLQASHAAFPWLVTWDDHEFDNNYAGDISEQTYVEPAAFLIRRANAYQAFYEHMPLRKSAIPRGPLMQIYRGCSWGRLADFDVLDTRQYRSDQPCGDGKSEPCPESLSDKQTMLGPEQQTWLDDRLRQSPAIWNVLAQQVMMGRADRKAGDGIAYSMDQWPGYEVPRRRLMQFLHDQQIRNPVVLTGDIHTNWVNDLKIDFDDDASPTVASEFVCTSISSGGNGGDNRRASDIILAENPFVRFHNAQRGYVRCDVTPKQWQSDYQVVPYVTRKGSPQVTRASFVVEEGKAGAERV</sequence>
<dbReference type="RefSeq" id="WP_146455886.1">
    <property type="nucleotide sequence ID" value="NZ_SJPW01000002.1"/>
</dbReference>
<evidence type="ECO:0000256" key="1">
    <source>
        <dbReference type="SAM" id="MobiDB-lite"/>
    </source>
</evidence>
<dbReference type="Proteomes" id="UP000318288">
    <property type="component" value="Unassembled WGS sequence"/>
</dbReference>
<dbReference type="InterPro" id="IPR052900">
    <property type="entry name" value="Phospholipid_Metab_Enz"/>
</dbReference>
<dbReference type="PANTHER" id="PTHR43606">
    <property type="entry name" value="PHOSPHATASE, PUTATIVE (AFU_ORTHOLOGUE AFUA_6G08710)-RELATED"/>
    <property type="match status" value="1"/>
</dbReference>
<dbReference type="InterPro" id="IPR018946">
    <property type="entry name" value="PhoD-like_MPP"/>
</dbReference>
<keyword evidence="4" id="KW-0378">Hydrolase</keyword>